<evidence type="ECO:0000256" key="1">
    <source>
        <dbReference type="SAM" id="Phobius"/>
    </source>
</evidence>
<evidence type="ECO:0000313" key="3">
    <source>
        <dbReference type="Proteomes" id="UP000555546"/>
    </source>
</evidence>
<dbReference type="Proteomes" id="UP000555546">
    <property type="component" value="Unassembled WGS sequence"/>
</dbReference>
<gene>
    <name evidence="2" type="ORF">FHS76_004247</name>
</gene>
<dbReference type="EMBL" id="JACIJG010000027">
    <property type="protein sequence ID" value="MBB5704330.1"/>
    <property type="molecule type" value="Genomic_DNA"/>
</dbReference>
<keyword evidence="1" id="KW-1133">Transmembrane helix</keyword>
<keyword evidence="3" id="KW-1185">Reference proteome</keyword>
<protein>
    <submittedName>
        <fullName evidence="2">Uncharacterized protein</fullName>
    </submittedName>
</protein>
<keyword evidence="1" id="KW-0812">Transmembrane</keyword>
<reference evidence="2 3" key="1">
    <citation type="submission" date="2020-08" db="EMBL/GenBank/DDBJ databases">
        <title>Genomic Encyclopedia of Type Strains, Phase IV (KMG-IV): sequencing the most valuable type-strain genomes for metagenomic binning, comparative biology and taxonomic classification.</title>
        <authorList>
            <person name="Goeker M."/>
        </authorList>
    </citation>
    <scope>NUCLEOTIDE SEQUENCE [LARGE SCALE GENOMIC DNA]</scope>
    <source>
        <strain evidence="2 3">DSM 26944</strain>
    </source>
</reference>
<feature type="transmembrane region" description="Helical" evidence="1">
    <location>
        <begin position="7"/>
        <end position="29"/>
    </location>
</feature>
<comment type="caution">
    <text evidence="2">The sequence shown here is derived from an EMBL/GenBank/DDBJ whole genome shotgun (WGS) entry which is preliminary data.</text>
</comment>
<sequence>MRDLLHDIASFVAVSTFIATFAVWAGYLAEKV</sequence>
<name>A0A7W9B151_9HYPH</name>
<proteinExistence type="predicted"/>
<organism evidence="2 3">
    <name type="scientific">Brucella daejeonensis</name>
    <dbReference type="NCBI Taxonomy" id="659015"/>
    <lineage>
        <taxon>Bacteria</taxon>
        <taxon>Pseudomonadati</taxon>
        <taxon>Pseudomonadota</taxon>
        <taxon>Alphaproteobacteria</taxon>
        <taxon>Hyphomicrobiales</taxon>
        <taxon>Brucellaceae</taxon>
        <taxon>Brucella/Ochrobactrum group</taxon>
        <taxon>Brucella</taxon>
    </lineage>
</organism>
<evidence type="ECO:0000313" key="2">
    <source>
        <dbReference type="EMBL" id="MBB5704330.1"/>
    </source>
</evidence>
<keyword evidence="1" id="KW-0472">Membrane</keyword>
<accession>A0A7W9B151</accession>
<dbReference type="AlphaFoldDB" id="A0A7W9B151"/>